<keyword evidence="6" id="KW-0813">Transport</keyword>
<accession>A0A9Q5CZ51</accession>
<comment type="similarity">
    <text evidence="6">Belongs to the ABC-4 integral membrane protein family.</text>
</comment>
<feature type="transmembrane region" description="Helical" evidence="6">
    <location>
        <begin position="596"/>
        <end position="618"/>
    </location>
</feature>
<dbReference type="Proteomes" id="UP000821656">
    <property type="component" value="Unassembled WGS sequence"/>
</dbReference>
<feature type="domain" description="ABC3 transporter permease C-terminal" evidence="7">
    <location>
        <begin position="550"/>
        <end position="648"/>
    </location>
</feature>
<dbReference type="PANTHER" id="PTHR46795:SF3">
    <property type="entry name" value="ABC TRANSPORTER PERMEASE"/>
    <property type="match status" value="1"/>
</dbReference>
<protein>
    <submittedName>
        <fullName evidence="8">ABC transport system permease protein</fullName>
    </submittedName>
</protein>
<feature type="transmembrane region" description="Helical" evidence="6">
    <location>
        <begin position="237"/>
        <end position="263"/>
    </location>
</feature>
<dbReference type="GO" id="GO:0005886">
    <property type="term" value="C:plasma membrane"/>
    <property type="evidence" value="ECO:0007669"/>
    <property type="project" value="UniProtKB-SubCell"/>
</dbReference>
<feature type="transmembrane region" description="Helical" evidence="6">
    <location>
        <begin position="113"/>
        <end position="143"/>
    </location>
</feature>
<dbReference type="PIRSF" id="PIRSF018968">
    <property type="entry name" value="ABC_permease_BceB"/>
    <property type="match status" value="1"/>
</dbReference>
<evidence type="ECO:0000256" key="6">
    <source>
        <dbReference type="PIRNR" id="PIRNR018968"/>
    </source>
</evidence>
<evidence type="ECO:0000259" key="7">
    <source>
        <dbReference type="Pfam" id="PF02687"/>
    </source>
</evidence>
<dbReference type="AlphaFoldDB" id="A0A9Q5CZ51"/>
<feature type="transmembrane region" description="Helical" evidence="6">
    <location>
        <begin position="542"/>
        <end position="562"/>
    </location>
</feature>
<evidence type="ECO:0000256" key="3">
    <source>
        <dbReference type="ARBA" id="ARBA00022692"/>
    </source>
</evidence>
<feature type="transmembrane region" description="Helical" evidence="6">
    <location>
        <begin position="205"/>
        <end position="225"/>
    </location>
</feature>
<evidence type="ECO:0000256" key="5">
    <source>
        <dbReference type="ARBA" id="ARBA00023136"/>
    </source>
</evidence>
<feature type="transmembrane region" description="Helical" evidence="6">
    <location>
        <begin position="630"/>
        <end position="651"/>
    </location>
</feature>
<evidence type="ECO:0000256" key="2">
    <source>
        <dbReference type="ARBA" id="ARBA00022475"/>
    </source>
</evidence>
<keyword evidence="2 6" id="KW-1003">Cell membrane</keyword>
<dbReference type="InterPro" id="IPR027022">
    <property type="entry name" value="ABC_permease_BceB-typ"/>
</dbReference>
<proteinExistence type="inferred from homology"/>
<feature type="domain" description="ABC3 transporter permease C-terminal" evidence="7">
    <location>
        <begin position="65"/>
        <end position="184"/>
    </location>
</feature>
<reference evidence="8" key="1">
    <citation type="submission" date="2020-05" db="EMBL/GenBank/DDBJ databases">
        <title>Genomic insights into acetone-butanol-ethanol (ABE) fermentation by sequencing solventogenic clostridia strains.</title>
        <authorList>
            <person name="Brown S."/>
        </authorList>
    </citation>
    <scope>NUCLEOTIDE SEQUENCE</scope>
    <source>
        <strain evidence="8">DJ126</strain>
    </source>
</reference>
<organism evidence="8 9">
    <name type="scientific">Clostridium beijerinckii</name>
    <name type="common">Clostridium MP</name>
    <dbReference type="NCBI Taxonomy" id="1520"/>
    <lineage>
        <taxon>Bacteria</taxon>
        <taxon>Bacillati</taxon>
        <taxon>Bacillota</taxon>
        <taxon>Clostridia</taxon>
        <taxon>Eubacteriales</taxon>
        <taxon>Clostridiaceae</taxon>
        <taxon>Clostridium</taxon>
    </lineage>
</organism>
<evidence type="ECO:0000313" key="9">
    <source>
        <dbReference type="Proteomes" id="UP000821656"/>
    </source>
</evidence>
<evidence type="ECO:0000256" key="4">
    <source>
        <dbReference type="ARBA" id="ARBA00022989"/>
    </source>
</evidence>
<keyword evidence="4 6" id="KW-1133">Transmembrane helix</keyword>
<dbReference type="EMBL" id="JABSXK010000001">
    <property type="protein sequence ID" value="NRV10308.1"/>
    <property type="molecule type" value="Genomic_DNA"/>
</dbReference>
<feature type="transmembrane region" description="Helical" evidence="6">
    <location>
        <begin position="290"/>
        <end position="313"/>
    </location>
</feature>
<dbReference type="InterPro" id="IPR003838">
    <property type="entry name" value="ABC3_permease_C"/>
</dbReference>
<comment type="subcellular location">
    <subcellularLocation>
        <location evidence="1 6">Cell membrane</location>
        <topology evidence="1 6">Multi-pass membrane protein</topology>
    </subcellularLocation>
</comment>
<dbReference type="GO" id="GO:0055085">
    <property type="term" value="P:transmembrane transport"/>
    <property type="evidence" value="ECO:0007669"/>
    <property type="project" value="UniProtKB-UniRule"/>
</dbReference>
<sequence length="664" mass="75803">MMYFKLAYGNIKKSYKDYTIYFLTLILAVCIFYSFNSIDSQKALYDIKSSNANYIEKLTVIMSYFSVFVSVILGSLILYANNFLIKKRKKELGIYMTLGMGKRKISKILVTETTMVGIISLIAGLILGMGTSQVLSAFILKLLDTSISEYRFTISINAIGKTILYFGIMFLLVMIFNVFVISKYKIIDLLAGERKNKTMKFKNPYIYLVAFLISIVSLGIVYKFLLKIGIETWNPMFTPSIVIGAMSTVLFFFSLSGVILYFLNRNKKVYFKGLNIFVIKQVNSKFNTHFLSISVICLMLFITILVLSTGIGLKKNYETGLEKITPFDASVTVYTDGENITLDEVLNKIDFKLSENEKYLTYNEYTSSVELKDLFKDNDEAFKDGGASFVKISDYNKILKLKGEKEVNLNSDEVLILSNYKKLVDPINEKLKHSPKVNIKGKEYLAKNHKALEENLETSIMAENYCTIVINDEYLPDTKVFKSVLNVMYTDENREGNNKKYEEMDKDSWIGGKYDSLNLPHIRAYSKDRIYSNEKDSSTSELFLGLYLGMIFLISSMAVLALQQLSEASDSIERYKALKRIGANKKMINKTIFLQTLIYFSLPVILALIHSVVGIIVVNKEINDFNQIDIRFSALMTAVIFIIVYAGYFYTTYTGYKNIVKNNI</sequence>
<dbReference type="PANTHER" id="PTHR46795">
    <property type="entry name" value="ABC TRANSPORTER PERMEASE-RELATED-RELATED"/>
    <property type="match status" value="1"/>
</dbReference>
<dbReference type="Pfam" id="PF02687">
    <property type="entry name" value="FtsX"/>
    <property type="match status" value="2"/>
</dbReference>
<comment type="caution">
    <text evidence="8">The sequence shown here is derived from an EMBL/GenBank/DDBJ whole genome shotgun (WGS) entry which is preliminary data.</text>
</comment>
<name>A0A9Q5CZ51_CLOBE</name>
<feature type="transmembrane region" description="Helical" evidence="6">
    <location>
        <begin position="20"/>
        <end position="38"/>
    </location>
</feature>
<dbReference type="InterPro" id="IPR052536">
    <property type="entry name" value="ABC-4_Integral_Memb_Prot"/>
</dbReference>
<keyword evidence="5 6" id="KW-0472">Membrane</keyword>
<feature type="transmembrane region" description="Helical" evidence="6">
    <location>
        <begin position="58"/>
        <end position="80"/>
    </location>
</feature>
<gene>
    <name evidence="8" type="ORF">DFH45_003271</name>
</gene>
<evidence type="ECO:0000256" key="1">
    <source>
        <dbReference type="ARBA" id="ARBA00004651"/>
    </source>
</evidence>
<keyword evidence="3 6" id="KW-0812">Transmembrane</keyword>
<evidence type="ECO:0000313" key="8">
    <source>
        <dbReference type="EMBL" id="NRV10308.1"/>
    </source>
</evidence>
<feature type="transmembrane region" description="Helical" evidence="6">
    <location>
        <begin position="163"/>
        <end position="184"/>
    </location>
</feature>